<keyword evidence="3" id="KW-0378">Hydrolase</keyword>
<name>A0A0R2JMD0_9LACO</name>
<accession>A0A0R2JMD0</accession>
<evidence type="ECO:0000256" key="3">
    <source>
        <dbReference type="ARBA" id="ARBA00022801"/>
    </source>
</evidence>
<dbReference type="GO" id="GO:0046872">
    <property type="term" value="F:metal ion binding"/>
    <property type="evidence" value="ECO:0007669"/>
    <property type="project" value="UniProtKB-KW"/>
</dbReference>
<evidence type="ECO:0000259" key="5">
    <source>
        <dbReference type="Pfam" id="PF12850"/>
    </source>
</evidence>
<dbReference type="SUPFAM" id="SSF56300">
    <property type="entry name" value="Metallo-dependent phosphatases"/>
    <property type="match status" value="1"/>
</dbReference>
<organism evidence="6 7">
    <name type="scientific">Weissella kandleri</name>
    <dbReference type="NCBI Taxonomy" id="1616"/>
    <lineage>
        <taxon>Bacteria</taxon>
        <taxon>Bacillati</taxon>
        <taxon>Bacillota</taxon>
        <taxon>Bacilli</taxon>
        <taxon>Lactobacillales</taxon>
        <taxon>Lactobacillaceae</taxon>
        <taxon>Weissella</taxon>
    </lineage>
</organism>
<dbReference type="PANTHER" id="PTHR11124">
    <property type="entry name" value="VACUOLAR SORTING PROTEIN VPS29"/>
    <property type="match status" value="1"/>
</dbReference>
<dbReference type="InterPro" id="IPR000979">
    <property type="entry name" value="Phosphodiesterase_MJ0936/Vps29"/>
</dbReference>
<evidence type="ECO:0000256" key="1">
    <source>
        <dbReference type="ARBA" id="ARBA00008950"/>
    </source>
</evidence>
<dbReference type="Proteomes" id="UP000051655">
    <property type="component" value="Unassembled WGS sequence"/>
</dbReference>
<keyword evidence="2 4" id="KW-0479">Metal-binding</keyword>
<feature type="domain" description="Calcineurin-like phosphoesterase" evidence="5">
    <location>
        <begin position="1"/>
        <end position="147"/>
    </location>
</feature>
<dbReference type="InterPro" id="IPR020935">
    <property type="entry name" value="PdiEstase_YfcE_CS"/>
</dbReference>
<evidence type="ECO:0000256" key="2">
    <source>
        <dbReference type="ARBA" id="ARBA00022723"/>
    </source>
</evidence>
<dbReference type="EMBL" id="JQBP01000003">
    <property type="protein sequence ID" value="KRN75117.1"/>
    <property type="molecule type" value="Genomic_DNA"/>
</dbReference>
<dbReference type="InterPro" id="IPR024654">
    <property type="entry name" value="Calcineurin-like_PHP_lpxH"/>
</dbReference>
<dbReference type="AlphaFoldDB" id="A0A0R2JMD0"/>
<comment type="caution">
    <text evidence="6">The sequence shown here is derived from an EMBL/GenBank/DDBJ whole genome shotgun (WGS) entry which is preliminary data.</text>
</comment>
<dbReference type="Pfam" id="PF12850">
    <property type="entry name" value="Metallophos_2"/>
    <property type="match status" value="1"/>
</dbReference>
<dbReference type="RefSeq" id="WP_057755292.1">
    <property type="nucleotide sequence ID" value="NZ_JQBP01000003.1"/>
</dbReference>
<evidence type="ECO:0000313" key="6">
    <source>
        <dbReference type="EMBL" id="KRN75117.1"/>
    </source>
</evidence>
<dbReference type="NCBIfam" id="TIGR00040">
    <property type="entry name" value="yfcE"/>
    <property type="match status" value="1"/>
</dbReference>
<gene>
    <name evidence="6" type="ORF">IV73_GL000878</name>
</gene>
<comment type="cofactor">
    <cofactor evidence="4">
        <name>a divalent metal cation</name>
        <dbReference type="ChEBI" id="CHEBI:60240"/>
    </cofactor>
</comment>
<dbReference type="STRING" id="1616.IV73_GL000878"/>
<proteinExistence type="inferred from homology"/>
<keyword evidence="7" id="KW-1185">Reference proteome</keyword>
<reference evidence="6 7" key="1">
    <citation type="journal article" date="2015" name="Genome Announc.">
        <title>Expanding the biotechnology potential of lactobacilli through comparative genomics of 213 strains and associated genera.</title>
        <authorList>
            <person name="Sun Z."/>
            <person name="Harris H.M."/>
            <person name="McCann A."/>
            <person name="Guo C."/>
            <person name="Argimon S."/>
            <person name="Zhang W."/>
            <person name="Yang X."/>
            <person name="Jeffery I.B."/>
            <person name="Cooney J.C."/>
            <person name="Kagawa T.F."/>
            <person name="Liu W."/>
            <person name="Song Y."/>
            <person name="Salvetti E."/>
            <person name="Wrobel A."/>
            <person name="Rasinkangas P."/>
            <person name="Parkhill J."/>
            <person name="Rea M.C."/>
            <person name="O'Sullivan O."/>
            <person name="Ritari J."/>
            <person name="Douillard F.P."/>
            <person name="Paul Ross R."/>
            <person name="Yang R."/>
            <person name="Briner A.E."/>
            <person name="Felis G.E."/>
            <person name="de Vos W.M."/>
            <person name="Barrangou R."/>
            <person name="Klaenhammer T.R."/>
            <person name="Caufield P.W."/>
            <person name="Cui Y."/>
            <person name="Zhang H."/>
            <person name="O'Toole P.W."/>
        </authorList>
    </citation>
    <scope>NUCLEOTIDE SEQUENCE [LARGE SCALE GENOMIC DNA]</scope>
    <source>
        <strain evidence="6 7">DSM 20593</strain>
    </source>
</reference>
<protein>
    <recommendedName>
        <fullName evidence="4">Phosphoesterase</fullName>
        <ecNumber evidence="4">3.1.4.-</ecNumber>
    </recommendedName>
</protein>
<sequence>MDYLIVSDTHGDREILEQLVVHYQGQVRAMFYNGDSELDADDELFKTLLPVRGNVDFDAMFPDDRTYRDQDIAIYQTHGHLFHTEVGINWLLTQVEPMQVDVVTVGHTHQLGSEVLEQKLFINPGSISLPRGPYAYLKGTYAILSVTPKELKVQYYTRDFKPVEGLEFTFKRADLRK</sequence>
<evidence type="ECO:0000313" key="7">
    <source>
        <dbReference type="Proteomes" id="UP000051655"/>
    </source>
</evidence>
<dbReference type="OrthoDB" id="9800565at2"/>
<evidence type="ECO:0000256" key="4">
    <source>
        <dbReference type="RuleBase" id="RU362039"/>
    </source>
</evidence>
<comment type="similarity">
    <text evidence="1 4">Belongs to the metallophosphoesterase superfamily. YfcE family.</text>
</comment>
<dbReference type="EC" id="3.1.4.-" evidence="4"/>
<dbReference type="GO" id="GO:0016787">
    <property type="term" value="F:hydrolase activity"/>
    <property type="evidence" value="ECO:0007669"/>
    <property type="project" value="UniProtKB-UniRule"/>
</dbReference>
<dbReference type="InterPro" id="IPR029052">
    <property type="entry name" value="Metallo-depent_PP-like"/>
</dbReference>
<dbReference type="PATRIC" id="fig|1616.3.peg.899"/>
<dbReference type="Gene3D" id="3.60.21.10">
    <property type="match status" value="1"/>
</dbReference>
<dbReference type="PROSITE" id="PS01269">
    <property type="entry name" value="UPF0025"/>
    <property type="match status" value="1"/>
</dbReference>